<dbReference type="InterPro" id="IPR002753">
    <property type="entry name" value="UPF0058"/>
</dbReference>
<dbReference type="SUPFAM" id="SSF140371">
    <property type="entry name" value="Vng1086c-like"/>
    <property type="match status" value="1"/>
</dbReference>
<name>A0AAW4PYU9_9EURY</name>
<dbReference type="AlphaFoldDB" id="A0AAW4PYU9"/>
<comment type="caution">
    <text evidence="2">The sequence shown here is derived from an EMBL/GenBank/DDBJ whole genome shotgun (WGS) entry which is preliminary data.</text>
</comment>
<dbReference type="EMBL" id="RKLR01000012">
    <property type="protein sequence ID" value="MBX0325274.1"/>
    <property type="molecule type" value="Genomic_DNA"/>
</dbReference>
<dbReference type="RefSeq" id="WP_220620139.1">
    <property type="nucleotide sequence ID" value="NZ_RKLR01000012.1"/>
</dbReference>
<feature type="compositionally biased region" description="Polar residues" evidence="1">
    <location>
        <begin position="81"/>
        <end position="92"/>
    </location>
</feature>
<proteinExistence type="predicted"/>
<feature type="region of interest" description="Disordered" evidence="1">
    <location>
        <begin position="72"/>
        <end position="92"/>
    </location>
</feature>
<gene>
    <name evidence="2" type="ORF">EGH21_19800</name>
</gene>
<keyword evidence="3" id="KW-1185">Reference proteome</keyword>
<dbReference type="Proteomes" id="UP001430377">
    <property type="component" value="Unassembled WGS sequence"/>
</dbReference>
<accession>A0AAW4PYU9</accession>
<dbReference type="Gene3D" id="1.20.1270.110">
    <property type="entry name" value="Uncharacterised protein family UPF0058"/>
    <property type="match status" value="1"/>
</dbReference>
<protein>
    <submittedName>
        <fullName evidence="2">UPF0058 family protein</fullName>
    </submittedName>
</protein>
<evidence type="ECO:0000313" key="2">
    <source>
        <dbReference type="EMBL" id="MBX0325274.1"/>
    </source>
</evidence>
<evidence type="ECO:0000256" key="1">
    <source>
        <dbReference type="SAM" id="MobiDB-lite"/>
    </source>
</evidence>
<dbReference type="Pfam" id="PF01893">
    <property type="entry name" value="UPF0058"/>
    <property type="match status" value="1"/>
</dbReference>
<organism evidence="2 3">
    <name type="scientific">Haloarcula rubra</name>
    <dbReference type="NCBI Taxonomy" id="2487747"/>
    <lineage>
        <taxon>Archaea</taxon>
        <taxon>Methanobacteriati</taxon>
        <taxon>Methanobacteriota</taxon>
        <taxon>Stenosarchaea group</taxon>
        <taxon>Halobacteria</taxon>
        <taxon>Halobacteriales</taxon>
        <taxon>Haloarculaceae</taxon>
        <taxon>Haloarcula</taxon>
    </lineage>
</organism>
<sequence>MRKQELIHIHCLLAVIRRHLVKGNEVEIPADAFETYDSQDVGPAAIAERKDVHAEAVGHLLDGVAVTFATHRSSADEPTVSAESPGSSTSKS</sequence>
<evidence type="ECO:0000313" key="3">
    <source>
        <dbReference type="Proteomes" id="UP001430377"/>
    </source>
</evidence>
<reference evidence="2 3" key="1">
    <citation type="submission" date="2021-06" db="EMBL/GenBank/DDBJ databases">
        <title>Halomicroarcula sp. a new haloarchaeum isolated from saline soil.</title>
        <authorList>
            <person name="Duran-Viseras A."/>
            <person name="Sanchez-Porro C."/>
            <person name="Ventosa A."/>
        </authorList>
    </citation>
    <scope>NUCLEOTIDE SEQUENCE [LARGE SCALE GENOMIC DNA]</scope>
    <source>
        <strain evidence="2 3">F13</strain>
    </source>
</reference>
<dbReference type="InterPro" id="IPR036519">
    <property type="entry name" value="UPF0058_sf"/>
</dbReference>